<keyword evidence="2" id="KW-1185">Reference proteome</keyword>
<gene>
    <name evidence="1" type="ORF">C8Q71DRAFT_859813</name>
</gene>
<reference evidence="1 2" key="1">
    <citation type="journal article" date="2021" name="Environ. Microbiol.">
        <title>Gene family expansions and transcriptome signatures uncover fungal adaptations to wood decay.</title>
        <authorList>
            <person name="Hage H."/>
            <person name="Miyauchi S."/>
            <person name="Viragh M."/>
            <person name="Drula E."/>
            <person name="Min B."/>
            <person name="Chaduli D."/>
            <person name="Navarro D."/>
            <person name="Favel A."/>
            <person name="Norest M."/>
            <person name="Lesage-Meessen L."/>
            <person name="Balint B."/>
            <person name="Merenyi Z."/>
            <person name="de Eugenio L."/>
            <person name="Morin E."/>
            <person name="Martinez A.T."/>
            <person name="Baldrian P."/>
            <person name="Stursova M."/>
            <person name="Martinez M.J."/>
            <person name="Novotny C."/>
            <person name="Magnuson J.K."/>
            <person name="Spatafora J.W."/>
            <person name="Maurice S."/>
            <person name="Pangilinan J."/>
            <person name="Andreopoulos W."/>
            <person name="LaButti K."/>
            <person name="Hundley H."/>
            <person name="Na H."/>
            <person name="Kuo A."/>
            <person name="Barry K."/>
            <person name="Lipzen A."/>
            <person name="Henrissat B."/>
            <person name="Riley R."/>
            <person name="Ahrendt S."/>
            <person name="Nagy L.G."/>
            <person name="Grigoriev I.V."/>
            <person name="Martin F."/>
            <person name="Rosso M.N."/>
        </authorList>
    </citation>
    <scope>NUCLEOTIDE SEQUENCE [LARGE SCALE GENOMIC DNA]</scope>
    <source>
        <strain evidence="1 2">CIRM-BRFM 1785</strain>
    </source>
</reference>
<sequence>MSISTGSREYPQVPLTPPTRPLEWSDVNVIHTTDSDSDLSFLCGTAPQDYTLSRDFYPSNGSLLSLLISEVKSLTGSVS</sequence>
<evidence type="ECO:0000313" key="1">
    <source>
        <dbReference type="EMBL" id="KAH9834157.1"/>
    </source>
</evidence>
<evidence type="ECO:0000313" key="2">
    <source>
        <dbReference type="Proteomes" id="UP000814176"/>
    </source>
</evidence>
<dbReference type="Proteomes" id="UP000814176">
    <property type="component" value="Unassembled WGS sequence"/>
</dbReference>
<comment type="caution">
    <text evidence="1">The sequence shown here is derived from an EMBL/GenBank/DDBJ whole genome shotgun (WGS) entry which is preliminary data.</text>
</comment>
<dbReference type="EMBL" id="JADCUA010000016">
    <property type="protein sequence ID" value="KAH9834157.1"/>
    <property type="molecule type" value="Genomic_DNA"/>
</dbReference>
<name>A0ABQ8KA76_9APHY</name>
<organism evidence="1 2">
    <name type="scientific">Rhodofomes roseus</name>
    <dbReference type="NCBI Taxonomy" id="34475"/>
    <lineage>
        <taxon>Eukaryota</taxon>
        <taxon>Fungi</taxon>
        <taxon>Dikarya</taxon>
        <taxon>Basidiomycota</taxon>
        <taxon>Agaricomycotina</taxon>
        <taxon>Agaricomycetes</taxon>
        <taxon>Polyporales</taxon>
        <taxon>Rhodofomes</taxon>
    </lineage>
</organism>
<protein>
    <submittedName>
        <fullName evidence="1">Uncharacterized protein</fullName>
    </submittedName>
</protein>
<dbReference type="RefSeq" id="XP_047776813.1">
    <property type="nucleotide sequence ID" value="XM_047927699.1"/>
</dbReference>
<proteinExistence type="predicted"/>
<accession>A0ABQ8KA76</accession>
<dbReference type="GeneID" id="72008431"/>